<feature type="domain" description="NAD-glutamate dehydrogenase N-terminal ACT1" evidence="1">
    <location>
        <begin position="30"/>
        <end position="155"/>
    </location>
</feature>
<name>A0A381VTX8_9ZZZZ</name>
<reference evidence="2" key="1">
    <citation type="submission" date="2018-05" db="EMBL/GenBank/DDBJ databases">
        <authorList>
            <person name="Lanie J.A."/>
            <person name="Ng W.-L."/>
            <person name="Kazmierczak K.M."/>
            <person name="Andrzejewski T.M."/>
            <person name="Davidsen T.M."/>
            <person name="Wayne K.J."/>
            <person name="Tettelin H."/>
            <person name="Glass J.I."/>
            <person name="Rusch D."/>
            <person name="Podicherti R."/>
            <person name="Tsui H.-C.T."/>
            <person name="Winkler M.E."/>
        </authorList>
    </citation>
    <scope>NUCLEOTIDE SEQUENCE</scope>
</reference>
<accession>A0A381VTX8</accession>
<evidence type="ECO:0000313" key="2">
    <source>
        <dbReference type="EMBL" id="SVA43734.1"/>
    </source>
</evidence>
<dbReference type="EMBL" id="UINC01009768">
    <property type="protein sequence ID" value="SVA43734.1"/>
    <property type="molecule type" value="Genomic_DNA"/>
</dbReference>
<gene>
    <name evidence="2" type="ORF">METZ01_LOCUS96588</name>
</gene>
<dbReference type="PANTHER" id="PTHR43403:SF1">
    <property type="entry name" value="NAD-SPECIFIC GLUTAMATE DEHYDROGENASE"/>
    <property type="match status" value="1"/>
</dbReference>
<dbReference type="Pfam" id="PF21075">
    <property type="entry name" value="GDH_ACT1"/>
    <property type="match status" value="1"/>
</dbReference>
<dbReference type="GO" id="GO:0004352">
    <property type="term" value="F:glutamate dehydrogenase (NAD+) activity"/>
    <property type="evidence" value="ECO:0007669"/>
    <property type="project" value="InterPro"/>
</dbReference>
<dbReference type="GO" id="GO:0004069">
    <property type="term" value="F:L-aspartate:2-oxoglutarate aminotransferase activity"/>
    <property type="evidence" value="ECO:0007669"/>
    <property type="project" value="InterPro"/>
</dbReference>
<feature type="non-terminal residue" evidence="2">
    <location>
        <position position="216"/>
    </location>
</feature>
<dbReference type="GO" id="GO:0006538">
    <property type="term" value="P:L-glutamate catabolic process"/>
    <property type="evidence" value="ECO:0007669"/>
    <property type="project" value="InterPro"/>
</dbReference>
<evidence type="ECO:0000259" key="1">
    <source>
        <dbReference type="Pfam" id="PF21075"/>
    </source>
</evidence>
<dbReference type="AlphaFoldDB" id="A0A381VTX8"/>
<dbReference type="InterPro" id="IPR024727">
    <property type="entry name" value="NAD_Glu_DH_N_ACT1"/>
</dbReference>
<organism evidence="2">
    <name type="scientific">marine metagenome</name>
    <dbReference type="NCBI Taxonomy" id="408172"/>
    <lineage>
        <taxon>unclassified sequences</taxon>
        <taxon>metagenomes</taxon>
        <taxon>ecological metagenomes</taxon>
    </lineage>
</organism>
<protein>
    <recommendedName>
        <fullName evidence="1">NAD-glutamate dehydrogenase N-terminal ACT1 domain-containing protein</fullName>
    </recommendedName>
</protein>
<dbReference type="InterPro" id="IPR007780">
    <property type="entry name" value="NAD_Glu_DH_bac"/>
</dbReference>
<proteinExistence type="predicted"/>
<sequence length="216" mass="25054">MTVDSDNSLFNQYSTQFLRGMSERMRDSCSSSHLNEFLQERFTFFREAIRRSGMVRVRKHKISQVSLTDKNNSRCVIVEIVSPDAPFIVVTVEALMRQLDLLILCKLHPIIGVELTEGKEVEKVFLPQQDLEKYDHLYLEVETEADNATLKHIETMIAGHMLAVQLVRNHHQYMLTNLESMIELIQTITVVSSETKNEWSKLCGWLKHDNYSVMGY</sequence>
<dbReference type="PANTHER" id="PTHR43403">
    <property type="entry name" value="NAD-SPECIFIC GLUTAMATE DEHYDROGENASE"/>
    <property type="match status" value="1"/>
</dbReference>